<proteinExistence type="inferred from homology"/>
<dbReference type="AlphaFoldDB" id="A0A418XW99"/>
<feature type="domain" description="NlpC/P60" evidence="7">
    <location>
        <begin position="49"/>
        <end position="170"/>
    </location>
</feature>
<dbReference type="OrthoDB" id="9807055at2"/>
<name>A0A418XW99_9GAMM</name>
<gene>
    <name evidence="8" type="ORF">D4A39_10165</name>
</gene>
<dbReference type="PANTHER" id="PTHR47360:SF1">
    <property type="entry name" value="ENDOPEPTIDASE NLPC-RELATED"/>
    <property type="match status" value="1"/>
</dbReference>
<dbReference type="EMBL" id="QYYA01000003">
    <property type="protein sequence ID" value="RJG17100.1"/>
    <property type="molecule type" value="Genomic_DNA"/>
</dbReference>
<dbReference type="GO" id="GO:0006508">
    <property type="term" value="P:proteolysis"/>
    <property type="evidence" value="ECO:0007669"/>
    <property type="project" value="UniProtKB-KW"/>
</dbReference>
<accession>A0A418XW99</accession>
<organism evidence="8 9">
    <name type="scientific">Alcanivorax profundi</name>
    <dbReference type="NCBI Taxonomy" id="2338368"/>
    <lineage>
        <taxon>Bacteria</taxon>
        <taxon>Pseudomonadati</taxon>
        <taxon>Pseudomonadota</taxon>
        <taxon>Gammaproteobacteria</taxon>
        <taxon>Oceanospirillales</taxon>
        <taxon>Alcanivoracaceae</taxon>
        <taxon>Alcanivorax</taxon>
    </lineage>
</organism>
<dbReference type="PROSITE" id="PS51257">
    <property type="entry name" value="PROKAR_LIPOPROTEIN"/>
    <property type="match status" value="1"/>
</dbReference>
<feature type="signal peptide" evidence="6">
    <location>
        <begin position="1"/>
        <end position="24"/>
    </location>
</feature>
<dbReference type="InterPro" id="IPR052062">
    <property type="entry name" value="Murein_DD/LD_carboxypeptidase"/>
</dbReference>
<dbReference type="InterPro" id="IPR000064">
    <property type="entry name" value="NLP_P60_dom"/>
</dbReference>
<keyword evidence="5" id="KW-0788">Thiol protease</keyword>
<dbReference type="SUPFAM" id="SSF54001">
    <property type="entry name" value="Cysteine proteinases"/>
    <property type="match status" value="1"/>
</dbReference>
<evidence type="ECO:0000259" key="7">
    <source>
        <dbReference type="PROSITE" id="PS51935"/>
    </source>
</evidence>
<sequence>MHRHFSFSFSFPAVLLFASLASCSLVPPERQAPPPEIVDAPQDLPSRQTLILDSLLAQKEDWQGVPYRYGGLSSKGVDCSGFVYLTFLSQLNMKVPRTTSALMEEGEPVARNELEIGDLVFFRTGPGNRHVGIYMGGDEFMHASVSNGVMQSSLKNPYWRERYWMARRLVER</sequence>
<dbReference type="Pfam" id="PF00877">
    <property type="entry name" value="NLPC_P60"/>
    <property type="match status" value="1"/>
</dbReference>
<keyword evidence="4 8" id="KW-0378">Hydrolase</keyword>
<comment type="similarity">
    <text evidence="1">Belongs to the peptidase C40 family.</text>
</comment>
<dbReference type="PANTHER" id="PTHR47360">
    <property type="entry name" value="MUREIN DD-ENDOPEPTIDASE MEPS/MUREIN LD-CARBOXYPEPTIDASE"/>
    <property type="match status" value="1"/>
</dbReference>
<evidence type="ECO:0000313" key="8">
    <source>
        <dbReference type="EMBL" id="RJG17100.1"/>
    </source>
</evidence>
<evidence type="ECO:0000256" key="6">
    <source>
        <dbReference type="SAM" id="SignalP"/>
    </source>
</evidence>
<feature type="chain" id="PRO_5019515762" evidence="6">
    <location>
        <begin position="25"/>
        <end position="172"/>
    </location>
</feature>
<dbReference type="GO" id="GO:0008234">
    <property type="term" value="F:cysteine-type peptidase activity"/>
    <property type="evidence" value="ECO:0007669"/>
    <property type="project" value="UniProtKB-KW"/>
</dbReference>
<evidence type="ECO:0000256" key="2">
    <source>
        <dbReference type="ARBA" id="ARBA00022670"/>
    </source>
</evidence>
<protein>
    <submittedName>
        <fullName evidence="8">Glycoside hydrolase</fullName>
    </submittedName>
</protein>
<dbReference type="PROSITE" id="PS51935">
    <property type="entry name" value="NLPC_P60"/>
    <property type="match status" value="1"/>
</dbReference>
<dbReference type="Proteomes" id="UP000283734">
    <property type="component" value="Unassembled WGS sequence"/>
</dbReference>
<keyword evidence="9" id="KW-1185">Reference proteome</keyword>
<keyword evidence="3 6" id="KW-0732">Signal</keyword>
<reference evidence="8 9" key="1">
    <citation type="submission" date="2018-09" db="EMBL/GenBank/DDBJ databases">
        <title>Alcanivorax profundi sp. nov., isolated from 1000 m-depth seawater of the Mariana Trench.</title>
        <authorList>
            <person name="Liu J."/>
        </authorList>
    </citation>
    <scope>NUCLEOTIDE SEQUENCE [LARGE SCALE GENOMIC DNA]</scope>
    <source>
        <strain evidence="8 9">MTEO17</strain>
    </source>
</reference>
<keyword evidence="2" id="KW-0645">Protease</keyword>
<evidence type="ECO:0000256" key="4">
    <source>
        <dbReference type="ARBA" id="ARBA00022801"/>
    </source>
</evidence>
<evidence type="ECO:0000313" key="9">
    <source>
        <dbReference type="Proteomes" id="UP000283734"/>
    </source>
</evidence>
<dbReference type="InterPro" id="IPR038765">
    <property type="entry name" value="Papain-like_cys_pep_sf"/>
</dbReference>
<evidence type="ECO:0000256" key="5">
    <source>
        <dbReference type="ARBA" id="ARBA00022807"/>
    </source>
</evidence>
<comment type="caution">
    <text evidence="8">The sequence shown here is derived from an EMBL/GenBank/DDBJ whole genome shotgun (WGS) entry which is preliminary data.</text>
</comment>
<dbReference type="RefSeq" id="WP_022984606.1">
    <property type="nucleotide sequence ID" value="NZ_QYYA01000003.1"/>
</dbReference>
<evidence type="ECO:0000256" key="1">
    <source>
        <dbReference type="ARBA" id="ARBA00007074"/>
    </source>
</evidence>
<dbReference type="Gene3D" id="3.90.1720.10">
    <property type="entry name" value="endopeptidase domain like (from Nostoc punctiforme)"/>
    <property type="match status" value="1"/>
</dbReference>
<evidence type="ECO:0000256" key="3">
    <source>
        <dbReference type="ARBA" id="ARBA00022729"/>
    </source>
</evidence>